<sequence length="1138" mass="129106">MRSRLLLLFLLISVFGYTQDSISNYKVKKVVVKDTIVIDTLSINPTRFTLKDKTGVALDSTLYSTDFKRGLLFLSERARQRYDSITIEYLRFPDFLTKEYFSLDRNVIVEGTGVTQKLISLREDNSNKNFTPFDGLNTAGSITRGITVGNNQNAVVNSELDLQITGQLNDKVAIRASIQDTNIPTQEGGYSQSIDEFDQIFIELFSDNWNIRAGDVDLQNSNSYFGQFTKKVQGISLAGKINNEDGSTLSAFAAGALVRGVFSQSNFIGQEGNQGPYKLVGPNGELFVLIVSGSERVYVNGLLLERGENNDYVIDYNAGEIKFNPTYPITSNMRIRVEYQFTERNYTRFIGYGGGNYSSEKLDLGTYVYSESDAKNQPLQQNLSEEQVAILQAAGDDMDAMTAPSAVPDEFSENKTLYRIETINGVQVFVYSTNPEDELFNVRFTLVGPNMGNYIISPNNAINRVFEYVAPIDGVPQGNYEPIIQLNAPTKLQIGGVNGSYHPSEKTQVDFEVAGSKNDLNLFSNADDGNNDGFAAHLTGRQRLLTTADTLVVDGFGALDFINENFTTIERLYNVEFNRDWNLINPKGNRRYVISGINVASPTYGVGRYEFQNLDFSENFSGTRHVVSSNIQLKKLNIETYSSYLKSKGDSLDSKFFRLRNRTAYSFKKAWAGGKLGIEDNWVKGVLIDSLRKVSQAFKEYEVFTGVGDSTKVFAEIGYQYRVNDSLRGNALKRVNTSNTYYLKSRPVSSKNTQLSVFANYRFLKSEDPLIEDEKSFNARVLYNQSLFNNAVRLNTVLESNNGVLPQQEFTFVQVEPGQGVFTWNDYNNNGVQELEEFEVAQFQDEAEYVRVLLPNQIFLRIRENKFSQTLTLNPQSWSQKEGFQKVLSKFYNQTSYSIDRKVRRENDGFSINPFVDGGDNQLGLSLNFRNALFFNRGKQRYTTNYTYISTSTTNLISLGLQENKLKRHQVSFTHKFWELWLLDLQGGLGTNESISQNFSNRNYELDTYDFTPKISYLFNPQTRFDVFYEFANKDNVIGEMETLNQQELGFSFSYSNSEKISMNGEFKYINNDFTGSAFSPVAYQLLEGLQPGTNFTWRVLFQKRITKYLDVNLSYFGRKSETSNAIHTGNVQLKAFF</sequence>
<comment type="caution">
    <text evidence="1">The sequence shown here is derived from an EMBL/GenBank/DDBJ whole genome shotgun (WGS) entry which is preliminary data.</text>
</comment>
<evidence type="ECO:0008006" key="3">
    <source>
        <dbReference type="Google" id="ProtNLM"/>
    </source>
</evidence>
<evidence type="ECO:0000313" key="1">
    <source>
        <dbReference type="EMBL" id="MFC7356369.1"/>
    </source>
</evidence>
<reference evidence="2" key="1">
    <citation type="journal article" date="2019" name="Int. J. Syst. Evol. Microbiol.">
        <title>The Global Catalogue of Microorganisms (GCM) 10K type strain sequencing project: providing services to taxonomists for standard genome sequencing and annotation.</title>
        <authorList>
            <consortium name="The Broad Institute Genomics Platform"/>
            <consortium name="The Broad Institute Genome Sequencing Center for Infectious Disease"/>
            <person name="Wu L."/>
            <person name="Ma J."/>
        </authorList>
    </citation>
    <scope>NUCLEOTIDE SEQUENCE [LARGE SCALE GENOMIC DNA]</scope>
    <source>
        <strain evidence="2">CGMCC 1.16306</strain>
    </source>
</reference>
<protein>
    <recommendedName>
        <fullName evidence="3">Cell surface protein SprA</fullName>
    </recommendedName>
</protein>
<evidence type="ECO:0000313" key="2">
    <source>
        <dbReference type="Proteomes" id="UP001596415"/>
    </source>
</evidence>
<keyword evidence="2" id="KW-1185">Reference proteome</keyword>
<dbReference type="RefSeq" id="WP_380216039.1">
    <property type="nucleotide sequence ID" value="NZ_JBHTBN010000001.1"/>
</dbReference>
<gene>
    <name evidence="1" type="ORF">ACFQO1_01610</name>
</gene>
<dbReference type="EMBL" id="JBHTBN010000001">
    <property type="protein sequence ID" value="MFC7356369.1"/>
    <property type="molecule type" value="Genomic_DNA"/>
</dbReference>
<organism evidence="1 2">
    <name type="scientific">Jejudonia soesokkakensis</name>
    <dbReference type="NCBI Taxonomy" id="1323432"/>
    <lineage>
        <taxon>Bacteria</taxon>
        <taxon>Pseudomonadati</taxon>
        <taxon>Bacteroidota</taxon>
        <taxon>Flavobacteriia</taxon>
        <taxon>Flavobacteriales</taxon>
        <taxon>Flavobacteriaceae</taxon>
        <taxon>Jejudonia</taxon>
    </lineage>
</organism>
<accession>A0ABW2MNA0</accession>
<dbReference type="Proteomes" id="UP001596415">
    <property type="component" value="Unassembled WGS sequence"/>
</dbReference>
<proteinExistence type="predicted"/>
<name>A0ABW2MNA0_9FLAO</name>